<dbReference type="PANTHER" id="PTHR47345:SF1">
    <property type="entry name" value="CUT9-INTERACTING PROTEIN SCN1"/>
    <property type="match status" value="1"/>
</dbReference>
<evidence type="ECO:0000256" key="1">
    <source>
        <dbReference type="SAM" id="MobiDB-lite"/>
    </source>
</evidence>
<dbReference type="AlphaFoldDB" id="A0A553HYQ7"/>
<proteinExistence type="predicted"/>
<comment type="caution">
    <text evidence="2">The sequence shown here is derived from an EMBL/GenBank/DDBJ whole genome shotgun (WGS) entry which is preliminary data.</text>
</comment>
<reference evidence="3" key="1">
    <citation type="submission" date="2019-06" db="EMBL/GenBank/DDBJ databases">
        <title>Draft genome sequence of the griseofulvin-producing fungus Xylaria cubensis strain G536.</title>
        <authorList>
            <person name="Mead M.E."/>
            <person name="Raja H.A."/>
            <person name="Steenwyk J.L."/>
            <person name="Knowles S.L."/>
            <person name="Oberlies N.H."/>
            <person name="Rokas A."/>
        </authorList>
    </citation>
    <scope>NUCLEOTIDE SEQUENCE [LARGE SCALE GENOMIC DNA]</scope>
    <source>
        <strain evidence="3">G536</strain>
    </source>
</reference>
<dbReference type="OrthoDB" id="413993at2759"/>
<evidence type="ECO:0008006" key="4">
    <source>
        <dbReference type="Google" id="ProtNLM"/>
    </source>
</evidence>
<dbReference type="Pfam" id="PF01026">
    <property type="entry name" value="TatD_DNase"/>
    <property type="match status" value="1"/>
</dbReference>
<evidence type="ECO:0000313" key="3">
    <source>
        <dbReference type="Proteomes" id="UP000319160"/>
    </source>
</evidence>
<evidence type="ECO:0000313" key="2">
    <source>
        <dbReference type="EMBL" id="TRX93089.1"/>
    </source>
</evidence>
<dbReference type="PANTHER" id="PTHR47345">
    <property type="entry name" value="CUT9-INTERACTING PROTEIN SCN1"/>
    <property type="match status" value="1"/>
</dbReference>
<dbReference type="GO" id="GO:0016788">
    <property type="term" value="F:hydrolase activity, acting on ester bonds"/>
    <property type="evidence" value="ECO:0007669"/>
    <property type="project" value="InterPro"/>
</dbReference>
<accession>A0A553HYQ7</accession>
<gene>
    <name evidence="2" type="ORF">FHL15_005957</name>
</gene>
<dbReference type="Proteomes" id="UP000319160">
    <property type="component" value="Unassembled WGS sequence"/>
</dbReference>
<organism evidence="2 3">
    <name type="scientific">Xylaria flabelliformis</name>
    <dbReference type="NCBI Taxonomy" id="2512241"/>
    <lineage>
        <taxon>Eukaryota</taxon>
        <taxon>Fungi</taxon>
        <taxon>Dikarya</taxon>
        <taxon>Ascomycota</taxon>
        <taxon>Pezizomycotina</taxon>
        <taxon>Sordariomycetes</taxon>
        <taxon>Xylariomycetidae</taxon>
        <taxon>Xylariales</taxon>
        <taxon>Xylariaceae</taxon>
        <taxon>Xylaria</taxon>
    </lineage>
</organism>
<protein>
    <recommendedName>
        <fullName evidence="4">Cut9 interacting protein Scn1</fullName>
    </recommendedName>
</protein>
<name>A0A553HYQ7_9PEZI</name>
<dbReference type="Gene3D" id="3.20.20.140">
    <property type="entry name" value="Metal-dependent hydrolases"/>
    <property type="match status" value="1"/>
</dbReference>
<dbReference type="EMBL" id="VFLP01000031">
    <property type="protein sequence ID" value="TRX93089.1"/>
    <property type="molecule type" value="Genomic_DNA"/>
</dbReference>
<dbReference type="SUPFAM" id="SSF51556">
    <property type="entry name" value="Metallo-dependent hydrolases"/>
    <property type="match status" value="1"/>
</dbReference>
<feature type="region of interest" description="Disordered" evidence="1">
    <location>
        <begin position="304"/>
        <end position="324"/>
    </location>
</feature>
<sequence length="436" mass="48438">MCLQHSEGDTESSTPQNSSAGLAQNVSEDHREPFPWDAGVFDAHCHPTDTMASIKSIPAMKARVLTVMSTRSQDQELVCEVAWNHGLHDGKTLLSPSLLSTDQDRIVPSFGWHPWFSYQLYDDKASSPTYDGTPAGKIAHYDQVLAPAPSSKDVSFSNGLSEPRPLSEFLEETRRRLEKFPLALVGEVGLDKVFRLPTTWTSAEEEGREEGLTPGGREGRRLSPYRVQMAHQATILRAQLELAGRMGRAVSVHGVQAHGILYDTIASCWKGHEKEVLSRRQKRQIATGAEDFSDDTDDDSVHDITLDKGDNLPKPTADSGKKVGPRNFPPRICLHSYSGHVEQLKMYIHPRVPAKVYFSFSMAINWDTGGGEKTEEAIRAIPDDRLLVESDLHVAGEQMDSSLAEVCRQICHIKGWSLREGVEILGKNWREFVLGS</sequence>
<dbReference type="InterPro" id="IPR053044">
    <property type="entry name" value="Metallo-hydrolase/TatD-type"/>
</dbReference>
<feature type="region of interest" description="Disordered" evidence="1">
    <location>
        <begin position="1"/>
        <end position="27"/>
    </location>
</feature>
<dbReference type="InterPro" id="IPR032466">
    <property type="entry name" value="Metal_Hydrolase"/>
</dbReference>
<feature type="compositionally biased region" description="Polar residues" evidence="1">
    <location>
        <begin position="11"/>
        <end position="26"/>
    </location>
</feature>
<dbReference type="InterPro" id="IPR001130">
    <property type="entry name" value="TatD-like"/>
</dbReference>
<keyword evidence="3" id="KW-1185">Reference proteome</keyword>